<dbReference type="InterPro" id="IPR001969">
    <property type="entry name" value="Aspartic_peptidase_AS"/>
</dbReference>
<dbReference type="AlphaFoldDB" id="A0A7G9L1N7"/>
<organism evidence="2 3">
    <name type="scientific">Sphingomonas sabuli</name>
    <dbReference type="NCBI Taxonomy" id="2764186"/>
    <lineage>
        <taxon>Bacteria</taxon>
        <taxon>Pseudomonadati</taxon>
        <taxon>Pseudomonadota</taxon>
        <taxon>Alphaproteobacteria</taxon>
        <taxon>Sphingomonadales</taxon>
        <taxon>Sphingomonadaceae</taxon>
        <taxon>Sphingomonas</taxon>
    </lineage>
</organism>
<dbReference type="RefSeq" id="WP_187479491.1">
    <property type="nucleotide sequence ID" value="NZ_CP060697.1"/>
</dbReference>
<dbReference type="Gene3D" id="2.40.70.10">
    <property type="entry name" value="Acid Proteases"/>
    <property type="match status" value="2"/>
</dbReference>
<sequence length="351" mass="37681">MRFGSLVLALIPALMIPATSVAQSPQIERPRTVPTNRLPDLPPAVIDDTLVIGGNDIAARKTSSRMTVDVHVNGTGPYRFIVDSGADTSVVGLNVARRLQMPVGAPAVLHGITETAEVSRVRVASLSLGPTVVPNLLLPALREDDLGGHGIIGIDALVRQRLMLDFEARTVKAEDASVPYRPLPGEIVVTALRRRGQLILTQVRAAGIPVDAVVDTGSEISIGNLALRDLLIRGNRDKFLTIPVTGVTGATTELQVAKIGELRLGSVTLRNVPIAFADVPPFTSFGLEKQPSLLLGTDLLETFRRVSLDFKSRKVRFQLRKCGTTAVILSTASTFWATRLSSGDNPEVCRR</sequence>
<keyword evidence="3" id="KW-1185">Reference proteome</keyword>
<dbReference type="InterPro" id="IPR034122">
    <property type="entry name" value="Retropepsin-like_bacterial"/>
</dbReference>
<dbReference type="GO" id="GO:0006508">
    <property type="term" value="P:proteolysis"/>
    <property type="evidence" value="ECO:0007669"/>
    <property type="project" value="UniProtKB-KW"/>
</dbReference>
<evidence type="ECO:0000256" key="1">
    <source>
        <dbReference type="SAM" id="SignalP"/>
    </source>
</evidence>
<keyword evidence="2" id="KW-0645">Protease</keyword>
<accession>A0A7G9L1N7</accession>
<keyword evidence="2" id="KW-0378">Hydrolase</keyword>
<dbReference type="GO" id="GO:0004190">
    <property type="term" value="F:aspartic-type endopeptidase activity"/>
    <property type="evidence" value="ECO:0007669"/>
    <property type="project" value="InterPro"/>
</dbReference>
<dbReference type="Proteomes" id="UP000515861">
    <property type="component" value="Chromosome"/>
</dbReference>
<protein>
    <submittedName>
        <fullName evidence="2">Aspartyl protease family protein</fullName>
    </submittedName>
</protein>
<dbReference type="KEGG" id="ssau:H8M03_11090"/>
<dbReference type="SUPFAM" id="SSF50630">
    <property type="entry name" value="Acid proteases"/>
    <property type="match status" value="2"/>
</dbReference>
<reference evidence="2 3" key="1">
    <citation type="submission" date="2020-08" db="EMBL/GenBank/DDBJ databases">
        <title>Sphingomonas sp. sand1-3 16S ribosomal RNA gene Genome sequencing and assembly.</title>
        <authorList>
            <person name="Kang M."/>
        </authorList>
    </citation>
    <scope>NUCLEOTIDE SEQUENCE [LARGE SCALE GENOMIC DNA]</scope>
    <source>
        <strain evidence="3">sand1-3</strain>
    </source>
</reference>
<dbReference type="CDD" id="cd05483">
    <property type="entry name" value="retropepsin_like_bacteria"/>
    <property type="match status" value="1"/>
</dbReference>
<proteinExistence type="predicted"/>
<keyword evidence="1" id="KW-0732">Signal</keyword>
<evidence type="ECO:0000313" key="2">
    <source>
        <dbReference type="EMBL" id="QNM82536.1"/>
    </source>
</evidence>
<feature type="chain" id="PRO_5028825801" evidence="1">
    <location>
        <begin position="23"/>
        <end position="351"/>
    </location>
</feature>
<name>A0A7G9L1N7_9SPHN</name>
<feature type="signal peptide" evidence="1">
    <location>
        <begin position="1"/>
        <end position="22"/>
    </location>
</feature>
<dbReference type="PROSITE" id="PS00141">
    <property type="entry name" value="ASP_PROTEASE"/>
    <property type="match status" value="1"/>
</dbReference>
<dbReference type="Pfam" id="PF13650">
    <property type="entry name" value="Asp_protease_2"/>
    <property type="match status" value="2"/>
</dbReference>
<dbReference type="EMBL" id="CP060697">
    <property type="protein sequence ID" value="QNM82536.1"/>
    <property type="molecule type" value="Genomic_DNA"/>
</dbReference>
<evidence type="ECO:0000313" key="3">
    <source>
        <dbReference type="Proteomes" id="UP000515861"/>
    </source>
</evidence>
<gene>
    <name evidence="2" type="ORF">H8M03_11090</name>
</gene>
<dbReference type="InterPro" id="IPR021109">
    <property type="entry name" value="Peptidase_aspartic_dom_sf"/>
</dbReference>